<sequence length="220" mass="22803">MYRWEITRAVLAQRVIATVRSDSYDRAAETAGTLLSAGFTSLEISLATPFGLEAVATLVREVGDEAVIGAGAVLDAASARLAVEAGARFLASPVLDAEVVRTGHRYGVPVLPGVATPAEIVHALELGADALKFFPAAGHRPGVLRDIRAELPQAALVPSGDLAVDTVPEWIAAGAVACAPGPALAEGDRDAVAKRAEELLARIADGEDGEEDEDGDEECR</sequence>
<organism evidence="6 7">
    <name type="scientific">Streptomyces luteireticuli</name>
    <dbReference type="NCBI Taxonomy" id="173858"/>
    <lineage>
        <taxon>Bacteria</taxon>
        <taxon>Bacillati</taxon>
        <taxon>Actinomycetota</taxon>
        <taxon>Actinomycetes</taxon>
        <taxon>Kitasatosporales</taxon>
        <taxon>Streptomycetaceae</taxon>
        <taxon>Streptomyces</taxon>
    </lineage>
</organism>
<reference evidence="6 7" key="1">
    <citation type="journal article" date="2019" name="Int. J. Syst. Evol. Microbiol.">
        <title>The Global Catalogue of Microorganisms (GCM) 10K type strain sequencing project: providing services to taxonomists for standard genome sequencing and annotation.</title>
        <authorList>
            <consortium name="The Broad Institute Genomics Platform"/>
            <consortium name="The Broad Institute Genome Sequencing Center for Infectious Disease"/>
            <person name="Wu L."/>
            <person name="Ma J."/>
        </authorList>
    </citation>
    <scope>NUCLEOTIDE SEQUENCE [LARGE SCALE GENOMIC DNA]</scope>
    <source>
        <strain evidence="6 7">JCM 4788</strain>
    </source>
</reference>
<keyword evidence="4" id="KW-0456">Lyase</keyword>
<evidence type="ECO:0000313" key="6">
    <source>
        <dbReference type="EMBL" id="GAA0389781.1"/>
    </source>
</evidence>
<dbReference type="RefSeq" id="WP_344019849.1">
    <property type="nucleotide sequence ID" value="NZ_BAAABX010000007.1"/>
</dbReference>
<dbReference type="InterPro" id="IPR013785">
    <property type="entry name" value="Aldolase_TIM"/>
</dbReference>
<keyword evidence="7" id="KW-1185">Reference proteome</keyword>
<dbReference type="Gene3D" id="3.20.20.70">
    <property type="entry name" value="Aldolase class I"/>
    <property type="match status" value="1"/>
</dbReference>
<proteinExistence type="inferred from homology"/>
<dbReference type="Proteomes" id="UP001500879">
    <property type="component" value="Unassembled WGS sequence"/>
</dbReference>
<dbReference type="PANTHER" id="PTHR30246:SF1">
    <property type="entry name" value="2-DEHYDRO-3-DEOXY-6-PHOSPHOGALACTONATE ALDOLASE-RELATED"/>
    <property type="match status" value="1"/>
</dbReference>
<dbReference type="InterPro" id="IPR000887">
    <property type="entry name" value="Aldlse_KDPG_KHG"/>
</dbReference>
<accession>A0ABN0YB90</accession>
<dbReference type="SUPFAM" id="SSF51569">
    <property type="entry name" value="Aldolase"/>
    <property type="match status" value="1"/>
</dbReference>
<dbReference type="PANTHER" id="PTHR30246">
    <property type="entry name" value="2-KETO-3-DEOXY-6-PHOSPHOGLUCONATE ALDOLASE"/>
    <property type="match status" value="1"/>
</dbReference>
<evidence type="ECO:0000256" key="4">
    <source>
        <dbReference type="ARBA" id="ARBA00023239"/>
    </source>
</evidence>
<dbReference type="EMBL" id="BAAABX010000007">
    <property type="protein sequence ID" value="GAA0389781.1"/>
    <property type="molecule type" value="Genomic_DNA"/>
</dbReference>
<comment type="caution">
    <text evidence="6">The sequence shown here is derived from an EMBL/GenBank/DDBJ whole genome shotgun (WGS) entry which is preliminary data.</text>
</comment>
<evidence type="ECO:0000256" key="5">
    <source>
        <dbReference type="ARBA" id="ARBA00023277"/>
    </source>
</evidence>
<protein>
    <submittedName>
        <fullName evidence="6">Bifunctional 4-hydroxy-2-oxoglutarate aldolase/2-dehydro-3-deoxy-phosphogluconate aldolase</fullName>
    </submittedName>
</protein>
<keyword evidence="5" id="KW-0119">Carbohydrate metabolism</keyword>
<comment type="subunit">
    <text evidence="3">Homotrimer.</text>
</comment>
<evidence type="ECO:0000256" key="2">
    <source>
        <dbReference type="ARBA" id="ARBA00006906"/>
    </source>
</evidence>
<dbReference type="Pfam" id="PF01081">
    <property type="entry name" value="Aldolase"/>
    <property type="match status" value="1"/>
</dbReference>
<evidence type="ECO:0000313" key="7">
    <source>
        <dbReference type="Proteomes" id="UP001500879"/>
    </source>
</evidence>
<evidence type="ECO:0000256" key="1">
    <source>
        <dbReference type="ARBA" id="ARBA00004761"/>
    </source>
</evidence>
<name>A0ABN0YB90_9ACTN</name>
<evidence type="ECO:0000256" key="3">
    <source>
        <dbReference type="ARBA" id="ARBA00011233"/>
    </source>
</evidence>
<gene>
    <name evidence="6" type="ORF">GCM10010357_08090</name>
</gene>
<comment type="pathway">
    <text evidence="1">Carbohydrate acid metabolism.</text>
</comment>
<dbReference type="CDD" id="cd00452">
    <property type="entry name" value="KDPG_aldolase"/>
    <property type="match status" value="1"/>
</dbReference>
<comment type="similarity">
    <text evidence="2">Belongs to the KHG/KDPG aldolase family.</text>
</comment>